<evidence type="ECO:0000313" key="10">
    <source>
        <dbReference type="EMBL" id="NLW36056.1"/>
    </source>
</evidence>
<dbReference type="PROSITE" id="PS00198">
    <property type="entry name" value="4FE4S_FER_1"/>
    <property type="match status" value="1"/>
</dbReference>
<evidence type="ECO:0000256" key="1">
    <source>
        <dbReference type="ARBA" id="ARBA00001974"/>
    </source>
</evidence>
<comment type="cofactor">
    <cofactor evidence="1">
        <name>FAD</name>
        <dbReference type="ChEBI" id="CHEBI:57692"/>
    </cofactor>
</comment>
<evidence type="ECO:0000256" key="2">
    <source>
        <dbReference type="ARBA" id="ARBA00006561"/>
    </source>
</evidence>
<evidence type="ECO:0000259" key="9">
    <source>
        <dbReference type="PROSITE" id="PS51379"/>
    </source>
</evidence>
<dbReference type="Pfam" id="PF12831">
    <property type="entry name" value="FAD_oxidored"/>
    <property type="match status" value="1"/>
</dbReference>
<reference evidence="10" key="2">
    <citation type="submission" date="2020-01" db="EMBL/GenBank/DDBJ databases">
        <authorList>
            <person name="Campanaro S."/>
        </authorList>
    </citation>
    <scope>NUCLEOTIDE SEQUENCE</scope>
    <source>
        <strain evidence="10">AS06rmzACSIP_7</strain>
    </source>
</reference>
<reference evidence="10" key="1">
    <citation type="journal article" date="2020" name="Biotechnol. Biofuels">
        <title>New insights from the biogas microbiome by comprehensive genome-resolved metagenomics of nearly 1600 species originating from multiple anaerobic digesters.</title>
        <authorList>
            <person name="Campanaro S."/>
            <person name="Treu L."/>
            <person name="Rodriguez-R L.M."/>
            <person name="Kovalovszki A."/>
            <person name="Ziels R.M."/>
            <person name="Maus I."/>
            <person name="Zhu X."/>
            <person name="Kougias P.G."/>
            <person name="Basile A."/>
            <person name="Luo G."/>
            <person name="Schluter A."/>
            <person name="Konstantinidis K.T."/>
            <person name="Angelidaki I."/>
        </authorList>
    </citation>
    <scope>NUCLEOTIDE SEQUENCE</scope>
    <source>
        <strain evidence="10">AS06rmzACSIP_7</strain>
    </source>
</reference>
<dbReference type="Proteomes" id="UP000777265">
    <property type="component" value="Unassembled WGS sequence"/>
</dbReference>
<feature type="non-terminal residue" evidence="10">
    <location>
        <position position="966"/>
    </location>
</feature>
<dbReference type="InterPro" id="IPR036188">
    <property type="entry name" value="FAD/NAD-bd_sf"/>
</dbReference>
<keyword evidence="6" id="KW-0560">Oxidoreductase</keyword>
<sequence length="966" mass="106913">MEKEQIVEQVCKSLGNSHFGDVMVVGGGISGIQAALDLGTAGFKVYFVEKSPTVGGKMAHLDKTFPTNDCSMCIESPKFVECKRHPNIEMITYAEVESVKGKAGDFTVTVVKKPRYVDESKCTGCTVCVEYCPVKYPDQFNQRISNNKAIHIYFAQAIPLVTYVDESCLYLKEGKCQICLAACKTNAIDFTQTPEYIDIKVGAIIVSPGIEPFDPKLRAEYRYGEFVNVVTAFDYERLLCATGPYEGEILRASDKKHPHNIAWIHCVGSRQVNSNQRLLPREGEAGYPLAGGALPGEGATRAPVVEGGHSYCSAVCCTYTQKQVILTKDHDEGAKCTIFHNDIRSYGKDFERFYQRTEALPGIRFIRSYVSIEREDPVTRNVTIRYSTPDDGVKEEEFDMVVLSVGLVPPANLREFADAFGIELNAHGFCKTNPANPLETTRPGIFVSGAFQGPMDIPESVFTASGAGSLCGEILSYRRGNLSTARVYPPERDVSQEEPRIGVYVCHCGANIGRIVNVPSTVEYSLTLPNVVHAEESLFICSTEAAAMLAKDIKERGLNRVIVAACTPRTHEPLFRDTLREAGINQYYYEMSNIREHCSWVHSKEKEAATEKAKDLIRMSVARVRHLEPLQEFDLPVNKVAVVVGGGIGGMTSALSIANQRHEVHLIEKEKELGGMARKLHYTLEGLDVQAYLKDLIGRVYKHPLIHVYTNATIPEATGYVGNFATKVKSDRGLKEIKHGAAVIAIGADLYTPTEYLYGEDERVMNHLDLEEKITDRDEKIMNAQSVVMIQCVGCRNEERNYCSKICCSESIKNALKLKEIKPDVDVCILFRDMRTYGFKEDYYRQAAGKGVHFIRYEPENKPQVEPGEAEDGRLVLKVTAMDYVLGKNLELDADIIALAAAIIPSAGSQEISKLFKVALGPDGFCQEAHVKLRPVDFAAEGVYLCGTAHYPKLISETVGQAYGAA</sequence>
<gene>
    <name evidence="10" type="ORF">GXY80_11350</name>
</gene>
<evidence type="ECO:0000256" key="5">
    <source>
        <dbReference type="ARBA" id="ARBA00022827"/>
    </source>
</evidence>
<dbReference type="EMBL" id="JAAYEE010000208">
    <property type="protein sequence ID" value="NLW36056.1"/>
    <property type="molecule type" value="Genomic_DNA"/>
</dbReference>
<dbReference type="GO" id="GO:0016491">
    <property type="term" value="F:oxidoreductase activity"/>
    <property type="evidence" value="ECO:0007669"/>
    <property type="project" value="UniProtKB-KW"/>
</dbReference>
<keyword evidence="7" id="KW-0408">Iron</keyword>
<keyword evidence="8" id="KW-0411">Iron-sulfur</keyword>
<dbReference type="Pfam" id="PF13450">
    <property type="entry name" value="NAD_binding_8"/>
    <property type="match status" value="1"/>
</dbReference>
<dbReference type="GO" id="GO:0046872">
    <property type="term" value="F:metal ion binding"/>
    <property type="evidence" value="ECO:0007669"/>
    <property type="project" value="UniProtKB-KW"/>
</dbReference>
<comment type="caution">
    <text evidence="10">The sequence shown here is derived from an EMBL/GenBank/DDBJ whole genome shotgun (WGS) entry which is preliminary data.</text>
</comment>
<organism evidence="10 11">
    <name type="scientific">Syntrophorhabdus aromaticivorans</name>
    <dbReference type="NCBI Taxonomy" id="328301"/>
    <lineage>
        <taxon>Bacteria</taxon>
        <taxon>Pseudomonadati</taxon>
        <taxon>Thermodesulfobacteriota</taxon>
        <taxon>Syntrophorhabdia</taxon>
        <taxon>Syntrophorhabdales</taxon>
        <taxon>Syntrophorhabdaceae</taxon>
        <taxon>Syntrophorhabdus</taxon>
    </lineage>
</organism>
<keyword evidence="4" id="KW-0479">Metal-binding</keyword>
<evidence type="ECO:0000256" key="6">
    <source>
        <dbReference type="ARBA" id="ARBA00023002"/>
    </source>
</evidence>
<comment type="similarity">
    <text evidence="2">Belongs to the HdrA family.</text>
</comment>
<keyword evidence="5" id="KW-0285">Flavoprotein</keyword>
<keyword evidence="5" id="KW-0274">FAD</keyword>
<dbReference type="SUPFAM" id="SSF51905">
    <property type="entry name" value="FAD/NAD(P)-binding domain"/>
    <property type="match status" value="2"/>
</dbReference>
<dbReference type="PANTHER" id="PTHR43498:SF1">
    <property type="entry name" value="COB--COM HETERODISULFIDE REDUCTASE IRON-SULFUR SUBUNIT A"/>
    <property type="match status" value="1"/>
</dbReference>
<proteinExistence type="inferred from homology"/>
<evidence type="ECO:0000313" key="11">
    <source>
        <dbReference type="Proteomes" id="UP000777265"/>
    </source>
</evidence>
<name>A0A971M6K4_9BACT</name>
<evidence type="ECO:0000256" key="4">
    <source>
        <dbReference type="ARBA" id="ARBA00022723"/>
    </source>
</evidence>
<dbReference type="InterPro" id="IPR017896">
    <property type="entry name" value="4Fe4S_Fe-S-bd"/>
</dbReference>
<dbReference type="Pfam" id="PF00037">
    <property type="entry name" value="Fer4"/>
    <property type="match status" value="1"/>
</dbReference>
<evidence type="ECO:0000256" key="7">
    <source>
        <dbReference type="ARBA" id="ARBA00023004"/>
    </source>
</evidence>
<accession>A0A971M6K4</accession>
<feature type="domain" description="4Fe-4S ferredoxin-type" evidence="9">
    <location>
        <begin position="112"/>
        <end position="143"/>
    </location>
</feature>
<evidence type="ECO:0000256" key="3">
    <source>
        <dbReference type="ARBA" id="ARBA00022485"/>
    </source>
</evidence>
<dbReference type="Gene3D" id="3.30.70.20">
    <property type="match status" value="1"/>
</dbReference>
<dbReference type="PANTHER" id="PTHR43498">
    <property type="entry name" value="FERREDOXIN:COB-COM HETERODISULFIDE REDUCTASE SUBUNIT A"/>
    <property type="match status" value="1"/>
</dbReference>
<keyword evidence="3" id="KW-0004">4Fe-4S</keyword>
<dbReference type="InterPro" id="IPR017900">
    <property type="entry name" value="4Fe4S_Fe_S_CS"/>
</dbReference>
<dbReference type="PROSITE" id="PS51379">
    <property type="entry name" value="4FE4S_FER_2"/>
    <property type="match status" value="1"/>
</dbReference>
<dbReference type="Gene3D" id="3.40.50.720">
    <property type="entry name" value="NAD(P)-binding Rossmann-like Domain"/>
    <property type="match status" value="1"/>
</dbReference>
<dbReference type="AlphaFoldDB" id="A0A971M6K4"/>
<dbReference type="InterPro" id="IPR039650">
    <property type="entry name" value="HdrA-like"/>
</dbReference>
<dbReference type="GO" id="GO:0051539">
    <property type="term" value="F:4 iron, 4 sulfur cluster binding"/>
    <property type="evidence" value="ECO:0007669"/>
    <property type="project" value="UniProtKB-KW"/>
</dbReference>
<protein>
    <submittedName>
        <fullName evidence="10">CoB--CoM heterodisulfide reductase iron-sulfur subunit A family protein</fullName>
    </submittedName>
</protein>
<evidence type="ECO:0000256" key="8">
    <source>
        <dbReference type="ARBA" id="ARBA00023014"/>
    </source>
</evidence>
<dbReference type="Gene3D" id="3.50.50.60">
    <property type="entry name" value="FAD/NAD(P)-binding domain"/>
    <property type="match status" value="2"/>
</dbReference>